<dbReference type="Proteomes" id="UP000565468">
    <property type="component" value="Unassembled WGS sequence"/>
</dbReference>
<comment type="caution">
    <text evidence="1">The sequence shown here is derived from an EMBL/GenBank/DDBJ whole genome shotgun (WGS) entry which is preliminary data.</text>
</comment>
<evidence type="ECO:0000313" key="1">
    <source>
        <dbReference type="EMBL" id="NMO96967.1"/>
    </source>
</evidence>
<sequence>MNVHGLLKSVILPGLLSFTLCLGLVLTYPTDGASEPFSAAVFNPESRGILNEANIVDEMSRLPIHKDLKRVDLRRGVLSVDVRIVDVAGSPNVVHRQLTEMLSFSFEKMVNVEQLYLRFMAEDAWTGQQHLLLAAAMHRREWSPELQRDAAELAPGQFSEEMVRRLHLTLTNLWQRQFRDAVQG</sequence>
<evidence type="ECO:0000313" key="2">
    <source>
        <dbReference type="Proteomes" id="UP000565468"/>
    </source>
</evidence>
<protein>
    <submittedName>
        <fullName evidence="1">Uncharacterized protein</fullName>
    </submittedName>
</protein>
<gene>
    <name evidence="1" type="ORF">HII30_14470</name>
</gene>
<proteinExistence type="predicted"/>
<organism evidence="1 2">
    <name type="scientific">Paenibacillus lemnae</name>
    <dbReference type="NCBI Taxonomy" id="1330551"/>
    <lineage>
        <taxon>Bacteria</taxon>
        <taxon>Bacillati</taxon>
        <taxon>Bacillota</taxon>
        <taxon>Bacilli</taxon>
        <taxon>Bacillales</taxon>
        <taxon>Paenibacillaceae</taxon>
        <taxon>Paenibacillus</taxon>
    </lineage>
</organism>
<dbReference type="EMBL" id="JABBPN010000013">
    <property type="protein sequence ID" value="NMO96967.1"/>
    <property type="molecule type" value="Genomic_DNA"/>
</dbReference>
<accession>A0A848M7J3</accession>
<reference evidence="1 2" key="1">
    <citation type="submission" date="2020-04" db="EMBL/GenBank/DDBJ databases">
        <title>Paenibacillus algicola sp. nov., a novel marine bacterium producing alginate lyase.</title>
        <authorList>
            <person name="Huang H."/>
        </authorList>
    </citation>
    <scope>NUCLEOTIDE SEQUENCE [LARGE SCALE GENOMIC DNA]</scope>
    <source>
        <strain evidence="1 2">L7-75</strain>
    </source>
</reference>
<dbReference type="RefSeq" id="WP_169505750.1">
    <property type="nucleotide sequence ID" value="NZ_JABBPN010000013.1"/>
</dbReference>
<dbReference type="AlphaFoldDB" id="A0A848M7J3"/>
<keyword evidence="2" id="KW-1185">Reference proteome</keyword>
<name>A0A848M7J3_PAELE</name>